<evidence type="ECO:0000256" key="3">
    <source>
        <dbReference type="ARBA" id="ARBA00022629"/>
    </source>
</evidence>
<dbReference type="PROSITE" id="PS00798">
    <property type="entry name" value="ALDOKETO_REDUCTASE_1"/>
    <property type="match status" value="1"/>
</dbReference>
<comment type="pathway">
    <text evidence="1">Carbohydrate metabolism; D-xylose degradation.</text>
</comment>
<dbReference type="InterPro" id="IPR036812">
    <property type="entry name" value="NAD(P)_OxRdtase_dom_sf"/>
</dbReference>
<keyword evidence="4" id="KW-0560">Oxidoreductase</keyword>
<dbReference type="EMBL" id="JAVFHQ010000014">
    <property type="protein sequence ID" value="KAK4546516.1"/>
    <property type="molecule type" value="Genomic_DNA"/>
</dbReference>
<evidence type="ECO:0000313" key="9">
    <source>
        <dbReference type="Proteomes" id="UP001324427"/>
    </source>
</evidence>
<gene>
    <name evidence="8" type="primary">XYL1</name>
    <name evidence="8" type="ORF">LTR36_001733</name>
</gene>
<dbReference type="GO" id="GO:0032866">
    <property type="term" value="F:D-xylose reductase (NADPH) activity"/>
    <property type="evidence" value="ECO:0007669"/>
    <property type="project" value="InterPro"/>
</dbReference>
<dbReference type="InterPro" id="IPR018170">
    <property type="entry name" value="Aldo/ket_reductase_CS"/>
</dbReference>
<dbReference type="Pfam" id="PF00248">
    <property type="entry name" value="Aldo_ket_red"/>
    <property type="match status" value="1"/>
</dbReference>
<feature type="domain" description="NADP-dependent oxidoreductase" evidence="7">
    <location>
        <begin position="19"/>
        <end position="302"/>
    </location>
</feature>
<dbReference type="CDD" id="cd19115">
    <property type="entry name" value="AKR_AKR2D1"/>
    <property type="match status" value="1"/>
</dbReference>
<proteinExistence type="inferred from homology"/>
<keyword evidence="6" id="KW-0119">Carbohydrate metabolism</keyword>
<evidence type="ECO:0000256" key="4">
    <source>
        <dbReference type="ARBA" id="ARBA00023002"/>
    </source>
</evidence>
<evidence type="ECO:0000256" key="2">
    <source>
        <dbReference type="ARBA" id="ARBA00007905"/>
    </source>
</evidence>
<evidence type="ECO:0000259" key="7">
    <source>
        <dbReference type="Pfam" id="PF00248"/>
    </source>
</evidence>
<dbReference type="PROSITE" id="PS00062">
    <property type="entry name" value="ALDOKETO_REDUCTASE_2"/>
    <property type="match status" value="1"/>
</dbReference>
<dbReference type="Gene3D" id="3.20.20.100">
    <property type="entry name" value="NADP-dependent oxidoreductase domain"/>
    <property type="match status" value="1"/>
</dbReference>
<dbReference type="AlphaFoldDB" id="A0AAV9JMF4"/>
<dbReference type="SUPFAM" id="SSF51430">
    <property type="entry name" value="NAD(P)-linked oxidoreductase"/>
    <property type="match status" value="1"/>
</dbReference>
<dbReference type="GO" id="GO:0042843">
    <property type="term" value="P:D-xylose catabolic process"/>
    <property type="evidence" value="ECO:0007669"/>
    <property type="project" value="InterPro"/>
</dbReference>
<dbReference type="PRINTS" id="PR00069">
    <property type="entry name" value="ALDKETRDTASE"/>
</dbReference>
<evidence type="ECO:0000256" key="5">
    <source>
        <dbReference type="ARBA" id="ARBA00023027"/>
    </source>
</evidence>
<keyword evidence="3" id="KW-0859">Xylose metabolism</keyword>
<sequence>MPTSPTVKLNNGKQMPLVGFGLWKVDNATCADTVYNAIKTGYRLFDGACDYGNEVEAGQGVARAIKDGLVKREELFLVSKLWNSFHDKERVKPICKKQLADWGIDYFDLYIIHFPIALKYVDPSVRYPPGFFYEDNKVELSKATLQETYHAMEELYEEGLAKSIGVSNYTGTLLLDLERYAKHLPQTLQIEHHPYLVQQDLLDLCKRRGISVTAYSSFGPQSFLELDMQKAKDAPLLFDHETVKSIASKHGKTPAQVLLRWATQRGVAVIPKSNNPDRLAQNLDVCSFELAEEEIAKISSLDQGLRFNNPLNVSSLVLPLLACEADDDYSTACLSPSSHRRSGGPSVLVERVDIRSDFTVGLLPHCWVMLHRSEARRDHALRMHGTTLKAVHRCCQPCIYDARGGRTYGLW</sequence>
<comment type="similarity">
    <text evidence="2">Belongs to the aldo/keto reductase family.</text>
</comment>
<dbReference type="PROSITE" id="PS00063">
    <property type="entry name" value="ALDOKETO_REDUCTASE_3"/>
    <property type="match status" value="1"/>
</dbReference>
<accession>A0AAV9JMF4</accession>
<name>A0AAV9JMF4_9PEZI</name>
<reference evidence="8 9" key="1">
    <citation type="submission" date="2021-11" db="EMBL/GenBank/DDBJ databases">
        <title>Black yeast isolated from Biological Soil Crust.</title>
        <authorList>
            <person name="Kurbessoian T."/>
        </authorList>
    </citation>
    <scope>NUCLEOTIDE SEQUENCE [LARGE SCALE GENOMIC DNA]</scope>
    <source>
        <strain evidence="8 9">CCFEE 5522</strain>
    </source>
</reference>
<dbReference type="PANTHER" id="PTHR11732">
    <property type="entry name" value="ALDO/KETO REDUCTASE"/>
    <property type="match status" value="1"/>
</dbReference>
<evidence type="ECO:0000256" key="6">
    <source>
        <dbReference type="ARBA" id="ARBA00023277"/>
    </source>
</evidence>
<evidence type="ECO:0000313" key="8">
    <source>
        <dbReference type="EMBL" id="KAK4546516.1"/>
    </source>
</evidence>
<comment type="caution">
    <text evidence="8">The sequence shown here is derived from an EMBL/GenBank/DDBJ whole genome shotgun (WGS) entry which is preliminary data.</text>
</comment>
<dbReference type="FunFam" id="3.20.20.100:FF:000007">
    <property type="entry name" value="NAD(P)H-dependent D-xylose reductase xyl1"/>
    <property type="match status" value="1"/>
</dbReference>
<protein>
    <submittedName>
        <fullName evidence="8">NAD(P)H-dependent D-xylose reductase (XR)</fullName>
    </submittedName>
</protein>
<dbReference type="InterPro" id="IPR044487">
    <property type="entry name" value="AKR2D"/>
</dbReference>
<organism evidence="8 9">
    <name type="scientific">Oleoguttula mirabilis</name>
    <dbReference type="NCBI Taxonomy" id="1507867"/>
    <lineage>
        <taxon>Eukaryota</taxon>
        <taxon>Fungi</taxon>
        <taxon>Dikarya</taxon>
        <taxon>Ascomycota</taxon>
        <taxon>Pezizomycotina</taxon>
        <taxon>Dothideomycetes</taxon>
        <taxon>Dothideomycetidae</taxon>
        <taxon>Mycosphaerellales</taxon>
        <taxon>Teratosphaeriaceae</taxon>
        <taxon>Oleoguttula</taxon>
    </lineage>
</organism>
<evidence type="ECO:0000256" key="1">
    <source>
        <dbReference type="ARBA" id="ARBA00004722"/>
    </source>
</evidence>
<keyword evidence="9" id="KW-1185">Reference proteome</keyword>
<keyword evidence="5" id="KW-0520">NAD</keyword>
<dbReference type="InterPro" id="IPR020471">
    <property type="entry name" value="AKR"/>
</dbReference>
<dbReference type="InterPro" id="IPR023210">
    <property type="entry name" value="NADP_OxRdtase_dom"/>
</dbReference>
<dbReference type="Proteomes" id="UP001324427">
    <property type="component" value="Unassembled WGS sequence"/>
</dbReference>